<dbReference type="Pfam" id="PF01380">
    <property type="entry name" value="SIS"/>
    <property type="match status" value="1"/>
</dbReference>
<dbReference type="PANTHER" id="PTHR10937:SF8">
    <property type="entry name" value="AMINOTRANSFERASE-RELATED"/>
    <property type="match status" value="1"/>
</dbReference>
<dbReference type="SUPFAM" id="SSF53697">
    <property type="entry name" value="SIS domain"/>
    <property type="match status" value="1"/>
</dbReference>
<dbReference type="PROSITE" id="PS51464">
    <property type="entry name" value="SIS"/>
    <property type="match status" value="1"/>
</dbReference>
<dbReference type="PROSITE" id="PS51278">
    <property type="entry name" value="GATASE_TYPE_2"/>
    <property type="match status" value="1"/>
</dbReference>
<keyword evidence="3" id="KW-0808">Transferase</keyword>
<evidence type="ECO:0000259" key="6">
    <source>
        <dbReference type="PROSITE" id="PS51278"/>
    </source>
</evidence>
<evidence type="ECO:0000259" key="7">
    <source>
        <dbReference type="PROSITE" id="PS51464"/>
    </source>
</evidence>
<dbReference type="Gene3D" id="3.40.50.10490">
    <property type="entry name" value="Glucose-6-phosphate isomerase like protein, domain 1"/>
    <property type="match status" value="2"/>
</dbReference>
<evidence type="ECO:0000256" key="2">
    <source>
        <dbReference type="ARBA" id="ARBA00012916"/>
    </source>
</evidence>
<accession>A0A7Z0WU74</accession>
<dbReference type="CDD" id="cd05008">
    <property type="entry name" value="SIS_GlmS_GlmD_1"/>
    <property type="match status" value="1"/>
</dbReference>
<dbReference type="InterPro" id="IPR035466">
    <property type="entry name" value="GlmS/AgaS_SIS"/>
</dbReference>
<feature type="domain" description="SIS" evidence="7">
    <location>
        <begin position="501"/>
        <end position="647"/>
    </location>
</feature>
<dbReference type="InterPro" id="IPR017932">
    <property type="entry name" value="GATase_2_dom"/>
</dbReference>
<evidence type="ECO:0000256" key="4">
    <source>
        <dbReference type="ARBA" id="ARBA00022737"/>
    </source>
</evidence>
<evidence type="ECO:0000256" key="3">
    <source>
        <dbReference type="ARBA" id="ARBA00022679"/>
    </source>
</evidence>
<keyword evidence="4" id="KW-0677">Repeat</keyword>
<name>A0A7Z0WU74_9PSEU</name>
<evidence type="ECO:0000256" key="5">
    <source>
        <dbReference type="ARBA" id="ARBA00022962"/>
    </source>
</evidence>
<reference evidence="8 9" key="1">
    <citation type="submission" date="2016-12" db="EMBL/GenBank/DDBJ databases">
        <title>The draft genome sequence of Actinophytocola xinjiangensis.</title>
        <authorList>
            <person name="Wang W."/>
            <person name="Yuan L."/>
        </authorList>
    </citation>
    <scope>NUCLEOTIDE SEQUENCE [LARGE SCALE GENOMIC DNA]</scope>
    <source>
        <strain evidence="8 9">CGMCC 4.4663</strain>
    </source>
</reference>
<keyword evidence="5" id="KW-0315">Glutamine amidotransferase</keyword>
<evidence type="ECO:0000313" key="9">
    <source>
        <dbReference type="Proteomes" id="UP000185696"/>
    </source>
</evidence>
<dbReference type="InterPro" id="IPR001347">
    <property type="entry name" value="SIS_dom"/>
</dbReference>
<proteinExistence type="predicted"/>
<comment type="caution">
    <text evidence="8">The sequence shown here is derived from an EMBL/GenBank/DDBJ whole genome shotgun (WGS) entry which is preliminary data.</text>
</comment>
<dbReference type="AlphaFoldDB" id="A0A7Z0WU74"/>
<evidence type="ECO:0000256" key="1">
    <source>
        <dbReference type="ARBA" id="ARBA00001031"/>
    </source>
</evidence>
<dbReference type="EMBL" id="MSIF01000001">
    <property type="protein sequence ID" value="OLF13986.1"/>
    <property type="molecule type" value="Genomic_DNA"/>
</dbReference>
<comment type="catalytic activity">
    <reaction evidence="1">
        <text>D-fructose 6-phosphate + L-glutamine = D-glucosamine 6-phosphate + L-glutamate</text>
        <dbReference type="Rhea" id="RHEA:13237"/>
        <dbReference type="ChEBI" id="CHEBI:29985"/>
        <dbReference type="ChEBI" id="CHEBI:58359"/>
        <dbReference type="ChEBI" id="CHEBI:58725"/>
        <dbReference type="ChEBI" id="CHEBI:61527"/>
        <dbReference type="EC" id="2.6.1.16"/>
    </reaction>
</comment>
<protein>
    <recommendedName>
        <fullName evidence="2">glutamine--fructose-6-phosphate transaminase (isomerizing)</fullName>
        <ecNumber evidence="2">2.6.1.16</ecNumber>
    </recommendedName>
</protein>
<dbReference type="SUPFAM" id="SSF56235">
    <property type="entry name" value="N-terminal nucleophile aminohydrolases (Ntn hydrolases)"/>
    <property type="match status" value="1"/>
</dbReference>
<dbReference type="EC" id="2.6.1.16" evidence="2"/>
<feature type="domain" description="Glutamine amidotransferase type-2" evidence="6">
    <location>
        <begin position="131"/>
        <end position="417"/>
    </location>
</feature>
<keyword evidence="9" id="KW-1185">Reference proteome</keyword>
<evidence type="ECO:0000313" key="8">
    <source>
        <dbReference type="EMBL" id="OLF13986.1"/>
    </source>
</evidence>
<sequence>MALPVYSDQGELLAETLAGALPTLPETVFDAGPDELGEQLAALTERLVAALDLYGTSAAAQTLSGAPERVNAEVTRLAESVARLEAQLDARTADWGADAVEQVQGQVRQVRDQVWALRHDRMDAAVRARDLAAGGWTAHSVTSYTALSAVLDGIDRLEVRGRDSAGVTVWVELDATDRATAAVGALDRQDPQFRDRSVVPTTHGACFAYKHAAIIGRLGDNTRHLRESISADTDLHRVLALPSATVTVLAHTRWASVGRTSEANAHPVDSRDVTGEQAGRYSIAVANGDVDNYVALQSGCGYVPDEAGITTDAKLIPLLLSRELAAGRSSHEAMVAALSLCEGSIAIGAQCDGEPGEVLLAAKGSGQSLYVGFAPTGYFVASEAYGLVGVTSWFTKVDGGLWPEAGAPGTVVRLTRAGLGDQAALERWDGDGTPRPLAGQEVRLAEVTTHDLALGDFEHYLQKEIFEAASSFRKTLRGRITTDDAGRPAVRLPDSSVPEELRGRLLAGKIHQIVVLGQGTAAVACQGIAHTMQSMIGDDLPVRAYPATEFSAWWLREDMSDSCVVAVSQSGSTTDTNRAVDLVRERGALVVSIINRRDSDLAEKSDGILYTSDGRDVELSVASTKAFYAQVAAGALLGAELAKELGRLTPAREESLLRGLQRIPGQLEALQKVNEQVAKTADEVAAAYPYWAVVGSGPNRVAAAEIRIKLSELCYKTISADAVEDKKHIDLSAEALVVVCVAGAPPAQVSDLIKEVEILNAHRNRAVVVCDEGTEYLWPTDALVPVPRAHPELAWIMATAAGHLFAYHAARAIDATADDVRLALAGLEAAVDRGATAAQRLPIEVVRLVQQVLAAAARGEVRGVLSSQTAVALAGLAYQADPVQPAQARAVLTAALDELARPIDTVKHQAKTVTVGTSRGDSDLYDNDIIRALSDAGTDPADLTFPVLDVIRAHARVVDRPTGVTRYRLGQEAGTDMVTVVTKTGVAEGLTSRADAGAALTGSKRRVAEIRVPQLVRGRADDRIVLIVPEHLAGDVAALSVVHVALRESCPLPDLRAAMDSVGDRMAEIIAAVSETRPGFQPEQLQVLPTAAVLLDDLESLTRALPA</sequence>
<dbReference type="PANTHER" id="PTHR10937">
    <property type="entry name" value="GLUCOSAMINE--FRUCTOSE-6-PHOSPHATE AMINOTRANSFERASE, ISOMERIZING"/>
    <property type="match status" value="1"/>
</dbReference>
<dbReference type="InterPro" id="IPR046348">
    <property type="entry name" value="SIS_dom_sf"/>
</dbReference>
<dbReference type="Gene3D" id="3.60.20.10">
    <property type="entry name" value="Glutamine Phosphoribosylpyrophosphate, subunit 1, domain 1"/>
    <property type="match status" value="1"/>
</dbReference>
<dbReference type="GO" id="GO:1901135">
    <property type="term" value="P:carbohydrate derivative metabolic process"/>
    <property type="evidence" value="ECO:0007669"/>
    <property type="project" value="InterPro"/>
</dbReference>
<dbReference type="GO" id="GO:0004360">
    <property type="term" value="F:glutamine-fructose-6-phosphate transaminase (isomerizing) activity"/>
    <property type="evidence" value="ECO:0007669"/>
    <property type="project" value="UniProtKB-EC"/>
</dbReference>
<dbReference type="GO" id="GO:0097367">
    <property type="term" value="F:carbohydrate derivative binding"/>
    <property type="evidence" value="ECO:0007669"/>
    <property type="project" value="InterPro"/>
</dbReference>
<dbReference type="Proteomes" id="UP000185696">
    <property type="component" value="Unassembled WGS sequence"/>
</dbReference>
<dbReference type="InterPro" id="IPR029055">
    <property type="entry name" value="Ntn_hydrolases_N"/>
</dbReference>
<organism evidence="8 9">
    <name type="scientific">Actinophytocola xinjiangensis</name>
    <dbReference type="NCBI Taxonomy" id="485602"/>
    <lineage>
        <taxon>Bacteria</taxon>
        <taxon>Bacillati</taxon>
        <taxon>Actinomycetota</taxon>
        <taxon>Actinomycetes</taxon>
        <taxon>Pseudonocardiales</taxon>
        <taxon>Pseudonocardiaceae</taxon>
    </lineage>
</organism>
<gene>
    <name evidence="8" type="ORF">BLA60_02060</name>
</gene>